<dbReference type="HOGENOM" id="CLU_3430865_0_0_11"/>
<accession>D7GFK9</accession>
<gene>
    <name evidence="1" type="ordered locus">PFREUD_18130</name>
</gene>
<evidence type="ECO:0000313" key="2">
    <source>
        <dbReference type="Proteomes" id="UP000000936"/>
    </source>
</evidence>
<dbReference type="Proteomes" id="UP000000936">
    <property type="component" value="Chromosome"/>
</dbReference>
<organism evidence="1 2">
    <name type="scientific">Propionibacterium freudenreichii subsp. shermanii (strain ATCC 9614 / DSM 4902 / CIP 103027 / NCIMB 8099 / CIRM-BIA1)</name>
    <dbReference type="NCBI Taxonomy" id="754252"/>
    <lineage>
        <taxon>Bacteria</taxon>
        <taxon>Bacillati</taxon>
        <taxon>Actinomycetota</taxon>
        <taxon>Actinomycetes</taxon>
        <taxon>Propionibacteriales</taxon>
        <taxon>Propionibacteriaceae</taxon>
        <taxon>Propionibacterium</taxon>
    </lineage>
</organism>
<keyword evidence="2" id="KW-1185">Reference proteome</keyword>
<proteinExistence type="predicted"/>
<dbReference type="KEGG" id="pfr:PFREUD_18130"/>
<dbReference type="EMBL" id="FN806773">
    <property type="protein sequence ID" value="CBL57320.1"/>
    <property type="molecule type" value="Genomic_DNA"/>
</dbReference>
<protein>
    <submittedName>
        <fullName evidence="1">Uncharacterized protein</fullName>
    </submittedName>
</protein>
<name>D7GFK9_PROFC</name>
<sequence>MRMTPDGHSVTTTLAGTA</sequence>
<evidence type="ECO:0000313" key="1">
    <source>
        <dbReference type="EMBL" id="CBL57320.1"/>
    </source>
</evidence>
<dbReference type="STRING" id="754252.PFREUD_18130"/>
<reference evidence="1 2" key="1">
    <citation type="journal article" date="2010" name="PLoS ONE">
        <title>The complete genome of Propionibacterium freudenreichii CIRM-BIA1, a hardy actinobacterium with food and probiotic applications.</title>
        <authorList>
            <person name="Falentin H."/>
            <person name="Deutsch S.M."/>
            <person name="Jan G."/>
            <person name="Loux V."/>
            <person name="Thierry A."/>
            <person name="Parayre S."/>
            <person name="Maillard M.B."/>
            <person name="Dherbecourt J."/>
            <person name="Cousin F.J."/>
            <person name="Jardin J."/>
            <person name="Siguier P."/>
            <person name="Couloux A."/>
            <person name="Barbe V."/>
            <person name="Vacherie B."/>
            <person name="Wincker P."/>
            <person name="Gibrat J.F."/>
            <person name="Gaillardin C."/>
            <person name="Lortal S."/>
        </authorList>
    </citation>
    <scope>NUCLEOTIDE SEQUENCE [LARGE SCALE GENOMIC DNA]</scope>
    <source>
        <strain evidence="2">ATCC 9614 / DSM 4902 / CIP 103027 / NCIMB 8099 / CIRM-BIA1</strain>
    </source>
</reference>
<dbReference type="AlphaFoldDB" id="D7GFK9"/>